<reference evidence="2 3" key="1">
    <citation type="submission" date="2021-02" db="EMBL/GenBank/DDBJ databases">
        <title>Actinophytocola xerophila sp. nov., isolated from soil of cotton cropping field.</title>
        <authorList>
            <person name="Huang R."/>
            <person name="Chen X."/>
            <person name="Ge X."/>
            <person name="Liu W."/>
        </authorList>
    </citation>
    <scope>NUCLEOTIDE SEQUENCE [LARGE SCALE GENOMIC DNA]</scope>
    <source>
        <strain evidence="2 3">S1-96</strain>
    </source>
</reference>
<evidence type="ECO:0000313" key="2">
    <source>
        <dbReference type="EMBL" id="MCT2587564.1"/>
    </source>
</evidence>
<dbReference type="EMBL" id="JAFFZE010000026">
    <property type="protein sequence ID" value="MCT2587564.1"/>
    <property type="molecule type" value="Genomic_DNA"/>
</dbReference>
<dbReference type="InterPro" id="IPR019089">
    <property type="entry name" value="Cas_GSU0054"/>
</dbReference>
<sequence length="507" mass="54082">MPFSVVARLPLGTYRGHRADGSPDQVPSVARLYSALLCAAGFGPRAVPGDDGWEPCDEDVVALRWLEDNPPDEVSVPALRASRRDAVAYRQDGTIRGSRGARTLRRLPKQEAVTAVGGPFVWTWREHPPELVVEALRALCPDVPHLGAAESPVVLTVSEDDVVSTHRRAADAGVFDHAPGMSVDVPVGGRLMELRAAHRAERTGAVGSDRAGTDERSRSVAPPRGAVRPARYRDLAVPAAEVPWSEVLVLPLETAVPARDRVRWAVAAHRALIRVLDQDAPPVLTGVYPAGARRPPNRVALHLLDASMPVDLPGGGRSALAVLIPRGVSEAERDAVYRAVGAIRALRRGQVVLPVVGGPEVRAGDRFWREPGVGRVRLWRPDPAAVPDTRGWKGWTFLHAALLSVGFVWQGTGIARSSGRGAQRDEAIVEAVNAAGVAVVDVAAVRSSRPSDFVHHFNEHAVVRPYTATLTLGDLGTLTTVLAIGQSRHLGGGLLVPADHDEGTVLG</sequence>
<keyword evidence="3" id="KW-1185">Reference proteome</keyword>
<name>A0ABT2JI60_9PSEU</name>
<protein>
    <submittedName>
        <fullName evidence="2">Type I-U CRISPR-associated protein Cas5/Cas6</fullName>
    </submittedName>
</protein>
<proteinExistence type="predicted"/>
<gene>
    <name evidence="2" type="primary">cas5u6u</name>
    <name evidence="2" type="ORF">JT362_31035</name>
</gene>
<dbReference type="Proteomes" id="UP001156441">
    <property type="component" value="Unassembled WGS sequence"/>
</dbReference>
<organism evidence="2 3">
    <name type="scientific">Actinophytocola gossypii</name>
    <dbReference type="NCBI Taxonomy" id="2812003"/>
    <lineage>
        <taxon>Bacteria</taxon>
        <taxon>Bacillati</taxon>
        <taxon>Actinomycetota</taxon>
        <taxon>Actinomycetes</taxon>
        <taxon>Pseudonocardiales</taxon>
        <taxon>Pseudonocardiaceae</taxon>
    </lineage>
</organism>
<dbReference type="RefSeq" id="WP_260195466.1">
    <property type="nucleotide sequence ID" value="NZ_JAFFZE010000026.1"/>
</dbReference>
<evidence type="ECO:0000256" key="1">
    <source>
        <dbReference type="SAM" id="MobiDB-lite"/>
    </source>
</evidence>
<evidence type="ECO:0000313" key="3">
    <source>
        <dbReference type="Proteomes" id="UP001156441"/>
    </source>
</evidence>
<feature type="region of interest" description="Disordered" evidence="1">
    <location>
        <begin position="200"/>
        <end position="225"/>
    </location>
</feature>
<dbReference type="NCBIfam" id="TIGR02165">
    <property type="entry name" value="cas5_6_GSU0054"/>
    <property type="match status" value="1"/>
</dbReference>
<accession>A0ABT2JI60</accession>
<comment type="caution">
    <text evidence="2">The sequence shown here is derived from an EMBL/GenBank/DDBJ whole genome shotgun (WGS) entry which is preliminary data.</text>
</comment>